<name>A0ABT5BUP3_9BACT</name>
<sequence length="58" mass="6379">MKGGEGRLTIDATLPTSALPPASSAPIDSFRLFARAAEALRPPALADEEWVWWEIRSR</sequence>
<dbReference type="EMBL" id="JAQNDK010000001">
    <property type="protein sequence ID" value="MDC0677867.1"/>
    <property type="molecule type" value="Genomic_DNA"/>
</dbReference>
<proteinExistence type="predicted"/>
<evidence type="ECO:0000313" key="2">
    <source>
        <dbReference type="Proteomes" id="UP001217485"/>
    </source>
</evidence>
<gene>
    <name evidence="1" type="ORF">POL72_09010</name>
</gene>
<protein>
    <submittedName>
        <fullName evidence="1">Uncharacterized protein</fullName>
    </submittedName>
</protein>
<accession>A0ABT5BUP3</accession>
<dbReference type="Proteomes" id="UP001217485">
    <property type="component" value="Unassembled WGS sequence"/>
</dbReference>
<evidence type="ECO:0000313" key="1">
    <source>
        <dbReference type="EMBL" id="MDC0677867.1"/>
    </source>
</evidence>
<reference evidence="1 2" key="1">
    <citation type="submission" date="2023-01" db="EMBL/GenBank/DDBJ databases">
        <title>Minimal conservation of predation-associated metabolite biosynthetic gene clusters underscores biosynthetic potential of Myxococcota including descriptions for ten novel species: Archangium lansinium sp. nov., Myxococcus landrumus sp. nov., Nannocystis bai.</title>
        <authorList>
            <person name="Ahearne A."/>
            <person name="Stevens C."/>
            <person name="Dowd S."/>
        </authorList>
    </citation>
    <scope>NUCLEOTIDE SEQUENCE [LARGE SCALE GENOMIC DNA]</scope>
    <source>
        <strain evidence="1 2">WIWO2</strain>
    </source>
</reference>
<dbReference type="RefSeq" id="WP_272094615.1">
    <property type="nucleotide sequence ID" value="NZ_JAQNDK010000001.1"/>
</dbReference>
<keyword evidence="2" id="KW-1185">Reference proteome</keyword>
<organism evidence="1 2">
    <name type="scientific">Sorangium atrum</name>
    <dbReference type="NCBI Taxonomy" id="2995308"/>
    <lineage>
        <taxon>Bacteria</taxon>
        <taxon>Pseudomonadati</taxon>
        <taxon>Myxococcota</taxon>
        <taxon>Polyangia</taxon>
        <taxon>Polyangiales</taxon>
        <taxon>Polyangiaceae</taxon>
        <taxon>Sorangium</taxon>
    </lineage>
</organism>
<comment type="caution">
    <text evidence="1">The sequence shown here is derived from an EMBL/GenBank/DDBJ whole genome shotgun (WGS) entry which is preliminary data.</text>
</comment>